<gene>
    <name evidence="1" type="ORF">SPBR_09098</name>
</gene>
<dbReference type="RefSeq" id="XP_040619080.1">
    <property type="nucleotide sequence ID" value="XM_040767224.1"/>
</dbReference>
<accession>A0A0C2IWA7</accession>
<comment type="caution">
    <text evidence="1">The sequence shown here is derived from an EMBL/GenBank/DDBJ whole genome shotgun (WGS) entry which is preliminary data.</text>
</comment>
<organism evidence="1 2">
    <name type="scientific">Sporothrix brasiliensis 5110</name>
    <dbReference type="NCBI Taxonomy" id="1398154"/>
    <lineage>
        <taxon>Eukaryota</taxon>
        <taxon>Fungi</taxon>
        <taxon>Dikarya</taxon>
        <taxon>Ascomycota</taxon>
        <taxon>Pezizomycotina</taxon>
        <taxon>Sordariomycetes</taxon>
        <taxon>Sordariomycetidae</taxon>
        <taxon>Ophiostomatales</taxon>
        <taxon>Ophiostomataceae</taxon>
        <taxon>Sporothrix</taxon>
    </lineage>
</organism>
<dbReference type="GeneID" id="63682145"/>
<evidence type="ECO:0000313" key="1">
    <source>
        <dbReference type="EMBL" id="KIH91070.1"/>
    </source>
</evidence>
<dbReference type="Proteomes" id="UP000031575">
    <property type="component" value="Unassembled WGS sequence"/>
</dbReference>
<evidence type="ECO:0000313" key="2">
    <source>
        <dbReference type="Proteomes" id="UP000031575"/>
    </source>
</evidence>
<proteinExistence type="predicted"/>
<dbReference type="AlphaFoldDB" id="A0A0C2IWA7"/>
<name>A0A0C2IWA7_9PEZI</name>
<dbReference type="VEuPathDB" id="FungiDB:SPBR_09098"/>
<dbReference type="EMBL" id="AWTV01000007">
    <property type="protein sequence ID" value="KIH91070.1"/>
    <property type="molecule type" value="Genomic_DNA"/>
</dbReference>
<reference evidence="1 2" key="1">
    <citation type="journal article" date="2014" name="BMC Genomics">
        <title>Comparative genomics of the major fungal agents of human and animal Sporotrichosis: Sporothrix schenckii and Sporothrix brasiliensis.</title>
        <authorList>
            <person name="Teixeira M.M."/>
            <person name="de Almeida L.G."/>
            <person name="Kubitschek-Barreira P."/>
            <person name="Alves F.L."/>
            <person name="Kioshima E.S."/>
            <person name="Abadio A.K."/>
            <person name="Fernandes L."/>
            <person name="Derengowski L.S."/>
            <person name="Ferreira K.S."/>
            <person name="Souza R.C."/>
            <person name="Ruiz J.C."/>
            <person name="de Andrade N.C."/>
            <person name="Paes H.C."/>
            <person name="Nicola A.M."/>
            <person name="Albuquerque P."/>
            <person name="Gerber A.L."/>
            <person name="Martins V.P."/>
            <person name="Peconick L.D."/>
            <person name="Neto A.V."/>
            <person name="Chaucanez C.B."/>
            <person name="Silva P.A."/>
            <person name="Cunha O.L."/>
            <person name="de Oliveira F.F."/>
            <person name="dos Santos T.C."/>
            <person name="Barros A.L."/>
            <person name="Soares M.A."/>
            <person name="de Oliveira L.M."/>
            <person name="Marini M.M."/>
            <person name="Villalobos-Duno H."/>
            <person name="Cunha M.M."/>
            <person name="de Hoog S."/>
            <person name="da Silveira J.F."/>
            <person name="Henrissat B."/>
            <person name="Nino-Vega G.A."/>
            <person name="Cisalpino P.S."/>
            <person name="Mora-Montes H.M."/>
            <person name="Almeida S.R."/>
            <person name="Stajich J.E."/>
            <person name="Lopes-Bezerra L.M."/>
            <person name="Vasconcelos A.T."/>
            <person name="Felipe M.S."/>
        </authorList>
    </citation>
    <scope>NUCLEOTIDE SEQUENCE [LARGE SCALE GENOMIC DNA]</scope>
    <source>
        <strain evidence="1 2">5110</strain>
    </source>
</reference>
<keyword evidence="2" id="KW-1185">Reference proteome</keyword>
<dbReference type="HOGENOM" id="CLU_2672717_0_0_1"/>
<protein>
    <submittedName>
        <fullName evidence="1">Uncharacterized protein</fullName>
    </submittedName>
</protein>
<sequence>MSLLSDIITFNARRIAERQLTARLRLPKPSLFVDSLEANMAVENMTLKPFVLFGDDLIGRSGDSKQYGISSRLGA</sequence>